<reference evidence="3" key="1">
    <citation type="journal article" date="2013" name="Nature">
        <title>Draft genome of the wheat A-genome progenitor Triticum urartu.</title>
        <authorList>
            <person name="Ling H.Q."/>
            <person name="Zhao S."/>
            <person name="Liu D."/>
            <person name="Wang J."/>
            <person name="Sun H."/>
            <person name="Zhang C."/>
            <person name="Fan H."/>
            <person name="Li D."/>
            <person name="Dong L."/>
            <person name="Tao Y."/>
            <person name="Gao C."/>
            <person name="Wu H."/>
            <person name="Li Y."/>
            <person name="Cui Y."/>
            <person name="Guo X."/>
            <person name="Zheng S."/>
            <person name="Wang B."/>
            <person name="Yu K."/>
            <person name="Liang Q."/>
            <person name="Yang W."/>
            <person name="Lou X."/>
            <person name="Chen J."/>
            <person name="Feng M."/>
            <person name="Jian J."/>
            <person name="Zhang X."/>
            <person name="Luo G."/>
            <person name="Jiang Y."/>
            <person name="Liu J."/>
            <person name="Wang Z."/>
            <person name="Sha Y."/>
            <person name="Zhang B."/>
            <person name="Wu H."/>
            <person name="Tang D."/>
            <person name="Shen Q."/>
            <person name="Xue P."/>
            <person name="Zou S."/>
            <person name="Wang X."/>
            <person name="Liu X."/>
            <person name="Wang F."/>
            <person name="Yang Y."/>
            <person name="An X."/>
            <person name="Dong Z."/>
            <person name="Zhang K."/>
            <person name="Zhang X."/>
            <person name="Luo M.C."/>
            <person name="Dvorak J."/>
            <person name="Tong Y."/>
            <person name="Wang J."/>
            <person name="Yang H."/>
            <person name="Li Z."/>
            <person name="Wang D."/>
            <person name="Zhang A."/>
            <person name="Wang J."/>
        </authorList>
    </citation>
    <scope>NUCLEOTIDE SEQUENCE</scope>
    <source>
        <strain evidence="3">cv. G1812</strain>
    </source>
</reference>
<reference evidence="2" key="3">
    <citation type="submission" date="2022-06" db="UniProtKB">
        <authorList>
            <consortium name="EnsemblPlants"/>
        </authorList>
    </citation>
    <scope>IDENTIFICATION</scope>
</reference>
<dbReference type="EnsemblPlants" id="TuG1812G0300004960.01.T01">
    <property type="protein sequence ID" value="TuG1812G0300004960.01.T01.cds316666"/>
    <property type="gene ID" value="TuG1812G0300004960.01"/>
</dbReference>
<organism evidence="2 3">
    <name type="scientific">Triticum urartu</name>
    <name type="common">Red wild einkorn</name>
    <name type="synonym">Crithodium urartu</name>
    <dbReference type="NCBI Taxonomy" id="4572"/>
    <lineage>
        <taxon>Eukaryota</taxon>
        <taxon>Viridiplantae</taxon>
        <taxon>Streptophyta</taxon>
        <taxon>Embryophyta</taxon>
        <taxon>Tracheophyta</taxon>
        <taxon>Spermatophyta</taxon>
        <taxon>Magnoliopsida</taxon>
        <taxon>Liliopsida</taxon>
        <taxon>Poales</taxon>
        <taxon>Poaceae</taxon>
        <taxon>BOP clade</taxon>
        <taxon>Pooideae</taxon>
        <taxon>Triticodae</taxon>
        <taxon>Triticeae</taxon>
        <taxon>Triticinae</taxon>
        <taxon>Triticum</taxon>
    </lineage>
</organism>
<evidence type="ECO:0000313" key="3">
    <source>
        <dbReference type="Proteomes" id="UP000015106"/>
    </source>
</evidence>
<evidence type="ECO:0000256" key="1">
    <source>
        <dbReference type="SAM" id="MobiDB-lite"/>
    </source>
</evidence>
<reference evidence="2" key="2">
    <citation type="submission" date="2018-03" db="EMBL/GenBank/DDBJ databases">
        <title>The Triticum urartu genome reveals the dynamic nature of wheat genome evolution.</title>
        <authorList>
            <person name="Ling H."/>
            <person name="Ma B."/>
            <person name="Shi X."/>
            <person name="Liu H."/>
            <person name="Dong L."/>
            <person name="Sun H."/>
            <person name="Cao Y."/>
            <person name="Gao Q."/>
            <person name="Zheng S."/>
            <person name="Li Y."/>
            <person name="Yu Y."/>
            <person name="Du H."/>
            <person name="Qi M."/>
            <person name="Li Y."/>
            <person name="Yu H."/>
            <person name="Cui Y."/>
            <person name="Wang N."/>
            <person name="Chen C."/>
            <person name="Wu H."/>
            <person name="Zhao Y."/>
            <person name="Zhang J."/>
            <person name="Li Y."/>
            <person name="Zhou W."/>
            <person name="Zhang B."/>
            <person name="Hu W."/>
            <person name="Eijk M."/>
            <person name="Tang J."/>
            <person name="Witsenboer H."/>
            <person name="Zhao S."/>
            <person name="Li Z."/>
            <person name="Zhang A."/>
            <person name="Wang D."/>
            <person name="Liang C."/>
        </authorList>
    </citation>
    <scope>NUCLEOTIDE SEQUENCE [LARGE SCALE GENOMIC DNA]</scope>
    <source>
        <strain evidence="2">cv. G1812</strain>
    </source>
</reference>
<dbReference type="AlphaFoldDB" id="A0A8R7PYN7"/>
<evidence type="ECO:0000313" key="2">
    <source>
        <dbReference type="EnsemblPlants" id="TuG1812G0300004960.01.T01.cds316666"/>
    </source>
</evidence>
<accession>A0A8R7PYN7</accession>
<feature type="region of interest" description="Disordered" evidence="1">
    <location>
        <begin position="1"/>
        <end position="40"/>
    </location>
</feature>
<protein>
    <submittedName>
        <fullName evidence="2">Uncharacterized protein</fullName>
    </submittedName>
</protein>
<sequence>RTVPPWSGRKLPPRIDWTNHLQPSDKHRSTDVSPKAPPPTSFGLVICRRQQRRASWVVWEDDPYHQRCHAQRTGQPEEASVRTCMIFTAGCWRRMDGHLHPGHCQGITMLPSSESQIALAIDLCMSLCTDNLPLHVHAQIA</sequence>
<keyword evidence="3" id="KW-1185">Reference proteome</keyword>
<dbReference type="Gramene" id="TuG1812G0300004960.01.T01">
    <property type="protein sequence ID" value="TuG1812G0300004960.01.T01.cds316666"/>
    <property type="gene ID" value="TuG1812G0300004960.01"/>
</dbReference>
<proteinExistence type="predicted"/>
<dbReference type="Proteomes" id="UP000015106">
    <property type="component" value="Chromosome 3"/>
</dbReference>
<name>A0A8R7PYN7_TRIUA</name>